<evidence type="ECO:0000313" key="2">
    <source>
        <dbReference type="EMBL" id="OWZ06338.1"/>
    </source>
</evidence>
<organism evidence="2 3">
    <name type="scientific">Phytophthora megakarya</name>
    <dbReference type="NCBI Taxonomy" id="4795"/>
    <lineage>
        <taxon>Eukaryota</taxon>
        <taxon>Sar</taxon>
        <taxon>Stramenopiles</taxon>
        <taxon>Oomycota</taxon>
        <taxon>Peronosporomycetes</taxon>
        <taxon>Peronosporales</taxon>
        <taxon>Peronosporaceae</taxon>
        <taxon>Phytophthora</taxon>
    </lineage>
</organism>
<reference evidence="3" key="1">
    <citation type="submission" date="2017-03" db="EMBL/GenBank/DDBJ databases">
        <title>Phytopthora megakarya and P. palmivora, two closely related causual agents of cacao black pod achieved similar genome size and gene model numbers by different mechanisms.</title>
        <authorList>
            <person name="Ali S."/>
            <person name="Shao J."/>
            <person name="Larry D.J."/>
            <person name="Kronmiller B."/>
            <person name="Shen D."/>
            <person name="Strem M.D."/>
            <person name="Melnick R.L."/>
            <person name="Guiltinan M.J."/>
            <person name="Tyler B.M."/>
            <person name="Meinhardt L.W."/>
            <person name="Bailey B.A."/>
        </authorList>
    </citation>
    <scope>NUCLEOTIDE SEQUENCE [LARGE SCALE GENOMIC DNA]</scope>
    <source>
        <strain evidence="3">zdho120</strain>
    </source>
</reference>
<feature type="compositionally biased region" description="Polar residues" evidence="1">
    <location>
        <begin position="1"/>
        <end position="12"/>
    </location>
</feature>
<keyword evidence="3" id="KW-1185">Reference proteome</keyword>
<accession>A0A225VN59</accession>
<protein>
    <submittedName>
        <fullName evidence="2">Uncharacterized protein</fullName>
    </submittedName>
</protein>
<comment type="caution">
    <text evidence="2">The sequence shown here is derived from an EMBL/GenBank/DDBJ whole genome shotgun (WGS) entry which is preliminary data.</text>
</comment>
<gene>
    <name evidence="2" type="ORF">PHMEG_00021420</name>
</gene>
<evidence type="ECO:0000313" key="3">
    <source>
        <dbReference type="Proteomes" id="UP000198211"/>
    </source>
</evidence>
<dbReference type="EMBL" id="NBNE01004006">
    <property type="protein sequence ID" value="OWZ06338.1"/>
    <property type="molecule type" value="Genomic_DNA"/>
</dbReference>
<evidence type="ECO:0000256" key="1">
    <source>
        <dbReference type="SAM" id="MobiDB-lite"/>
    </source>
</evidence>
<proteinExistence type="predicted"/>
<name>A0A225VN59_9STRA</name>
<sequence length="62" mass="6742">MHLATPIQNQQDELSKLNYPKRRRDGPGTNDDVLDDGGYSSAANESDDADSDGFDAWTTPTA</sequence>
<feature type="region of interest" description="Disordered" evidence="1">
    <location>
        <begin position="1"/>
        <end position="62"/>
    </location>
</feature>
<dbReference type="AlphaFoldDB" id="A0A225VN59"/>
<dbReference type="Proteomes" id="UP000198211">
    <property type="component" value="Unassembled WGS sequence"/>
</dbReference>